<dbReference type="SUPFAM" id="SSF53167">
    <property type="entry name" value="Purine and uridine phosphorylases"/>
    <property type="match status" value="1"/>
</dbReference>
<dbReference type="EMBL" id="AYLO01000140">
    <property type="protein sequence ID" value="ESS68085.1"/>
    <property type="molecule type" value="Genomic_DNA"/>
</dbReference>
<proteinExistence type="predicted"/>
<dbReference type="PANTHER" id="PTHR46832:SF1">
    <property type="entry name" value="5'-METHYLTHIOADENOSINE_S-ADENOSYLHOMOCYSTEINE NUCLEOSIDASE"/>
    <property type="match status" value="1"/>
</dbReference>
<feature type="domain" description="Nucleoside phosphorylase" evidence="1">
    <location>
        <begin position="29"/>
        <end position="179"/>
    </location>
</feature>
<dbReference type="AlphaFoldDB" id="V5B4I2"/>
<dbReference type="PANTHER" id="PTHR46832">
    <property type="entry name" value="5'-METHYLTHIOADENOSINE/S-ADENOSYLHOMOCYSTEINE NUCLEOSIDASE"/>
    <property type="match status" value="1"/>
</dbReference>
<keyword evidence="3" id="KW-1185">Reference proteome</keyword>
<dbReference type="STRING" id="1116472.MGMO_153c00060"/>
<protein>
    <submittedName>
        <fullName evidence="2">Hopanoid-associated phosphorylase</fullName>
    </submittedName>
</protein>
<evidence type="ECO:0000313" key="2">
    <source>
        <dbReference type="EMBL" id="ESS68085.1"/>
    </source>
</evidence>
<dbReference type="PATRIC" id="fig|1116472.3.peg.3660"/>
<dbReference type="GO" id="GO:0019284">
    <property type="term" value="P:L-methionine salvage from S-adenosylmethionine"/>
    <property type="evidence" value="ECO:0007669"/>
    <property type="project" value="TreeGrafter"/>
</dbReference>
<dbReference type="eggNOG" id="COG0775">
    <property type="taxonomic scope" value="Bacteria"/>
</dbReference>
<dbReference type="GO" id="GO:0008782">
    <property type="term" value="F:adenosylhomocysteine nucleosidase activity"/>
    <property type="evidence" value="ECO:0007669"/>
    <property type="project" value="TreeGrafter"/>
</dbReference>
<dbReference type="RefSeq" id="WP_023496274.1">
    <property type="nucleotide sequence ID" value="NZ_AYLO01000140.1"/>
</dbReference>
<evidence type="ECO:0000313" key="3">
    <source>
        <dbReference type="Proteomes" id="UP000017842"/>
    </source>
</evidence>
<dbReference type="GO" id="GO:0005829">
    <property type="term" value="C:cytosol"/>
    <property type="evidence" value="ECO:0007669"/>
    <property type="project" value="TreeGrafter"/>
</dbReference>
<gene>
    <name evidence="2" type="ORF">MGMO_153c00060</name>
</gene>
<dbReference type="InterPro" id="IPR000845">
    <property type="entry name" value="Nucleoside_phosphorylase_d"/>
</dbReference>
<dbReference type="GO" id="GO:0008930">
    <property type="term" value="F:methylthioadenosine nucleosidase activity"/>
    <property type="evidence" value="ECO:0007669"/>
    <property type="project" value="TreeGrafter"/>
</dbReference>
<dbReference type="InterPro" id="IPR035994">
    <property type="entry name" value="Nucleoside_phosphorylase_sf"/>
</dbReference>
<dbReference type="Gene3D" id="3.40.50.1580">
    <property type="entry name" value="Nucleoside phosphorylase domain"/>
    <property type="match status" value="1"/>
</dbReference>
<accession>V5B4I2</accession>
<sequence length="246" mass="26315">MITGIVVALPEEAVTLTAKKIAKGCVEKISDNILVIYSGAGGKNARTAAELLVRQGASQLISWGCAAALDAGFKPGDLVLARSCIDADQVAVNFENEDWLVHAKDRLNTHARLRIYSGKLAESKSIVVSRGDKARLAQATGAIAVDMESVAIAKAALSHGLPFLSIRAIADPLNMDLPKAVSYALNDQGDVVMGRLLTYLLWHPTELPSLIRLGLCFNAAQKTLRQIAKQLDVLTTPHLKAQIKSI</sequence>
<organism evidence="2 3">
    <name type="scientific">Methyloglobulus morosus KoM1</name>
    <dbReference type="NCBI Taxonomy" id="1116472"/>
    <lineage>
        <taxon>Bacteria</taxon>
        <taxon>Pseudomonadati</taxon>
        <taxon>Pseudomonadota</taxon>
        <taxon>Gammaproteobacteria</taxon>
        <taxon>Methylococcales</taxon>
        <taxon>Methylococcaceae</taxon>
        <taxon>Methyloglobulus</taxon>
    </lineage>
</organism>
<dbReference type="Pfam" id="PF01048">
    <property type="entry name" value="PNP_UDP_1"/>
    <property type="match status" value="1"/>
</dbReference>
<dbReference type="GO" id="GO:0009116">
    <property type="term" value="P:nucleoside metabolic process"/>
    <property type="evidence" value="ECO:0007669"/>
    <property type="project" value="InterPro"/>
</dbReference>
<name>V5B4I2_9GAMM</name>
<dbReference type="OrthoDB" id="2374434at2"/>
<reference evidence="2 3" key="1">
    <citation type="journal article" date="2013" name="Genome Announc.">
        <title>Draft Genome Sequence of the Methanotrophic Gammaproteobacterium Methyloglobulus morosus DSM 22980 Strain KoM1.</title>
        <authorList>
            <person name="Poehlein A."/>
            <person name="Deutzmann J.S."/>
            <person name="Daniel R."/>
            <person name="Simeonova D.D."/>
        </authorList>
    </citation>
    <scope>NUCLEOTIDE SEQUENCE [LARGE SCALE GENOMIC DNA]</scope>
    <source>
        <strain evidence="2 3">KoM1</strain>
    </source>
</reference>
<evidence type="ECO:0000259" key="1">
    <source>
        <dbReference type="Pfam" id="PF01048"/>
    </source>
</evidence>
<comment type="caution">
    <text evidence="2">The sequence shown here is derived from an EMBL/GenBank/DDBJ whole genome shotgun (WGS) entry which is preliminary data.</text>
</comment>
<dbReference type="CDD" id="cd17768">
    <property type="entry name" value="adenosylhopane_nucleosidase_HpnG-like"/>
    <property type="match status" value="1"/>
</dbReference>
<dbReference type="Proteomes" id="UP000017842">
    <property type="component" value="Unassembled WGS sequence"/>
</dbReference>